<evidence type="ECO:0000313" key="2">
    <source>
        <dbReference type="EMBL" id="AKT41840.1"/>
    </source>
</evidence>
<dbReference type="InterPro" id="IPR015422">
    <property type="entry name" value="PyrdxlP-dep_Trfase_small"/>
</dbReference>
<dbReference type="RefSeq" id="WP_050433558.1">
    <property type="nucleotide sequence ID" value="NZ_CP012159.1"/>
</dbReference>
<dbReference type="GO" id="GO:0008483">
    <property type="term" value="F:transaminase activity"/>
    <property type="evidence" value="ECO:0007669"/>
    <property type="project" value="UniProtKB-KW"/>
</dbReference>
<dbReference type="STRING" id="52.CMC5_060510"/>
<gene>
    <name evidence="2" type="ORF">CMC5_060510</name>
</gene>
<organism evidence="2 3">
    <name type="scientific">Chondromyces crocatus</name>
    <dbReference type="NCBI Taxonomy" id="52"/>
    <lineage>
        <taxon>Bacteria</taxon>
        <taxon>Pseudomonadati</taxon>
        <taxon>Myxococcota</taxon>
        <taxon>Polyangia</taxon>
        <taxon>Polyangiales</taxon>
        <taxon>Polyangiaceae</taxon>
        <taxon>Chondromyces</taxon>
    </lineage>
</organism>
<accession>A0A0K1ELR5</accession>
<dbReference type="CDD" id="cd00609">
    <property type="entry name" value="AAT_like"/>
    <property type="match status" value="1"/>
</dbReference>
<dbReference type="EMBL" id="CP012159">
    <property type="protein sequence ID" value="AKT41840.1"/>
    <property type="molecule type" value="Genomic_DNA"/>
</dbReference>
<dbReference type="InterPro" id="IPR015421">
    <property type="entry name" value="PyrdxlP-dep_Trfase_major"/>
</dbReference>
<dbReference type="SUPFAM" id="SSF53383">
    <property type="entry name" value="PLP-dependent transferases"/>
    <property type="match status" value="1"/>
</dbReference>
<feature type="domain" description="Aminotransferase class I/classII large" evidence="1">
    <location>
        <begin position="67"/>
        <end position="366"/>
    </location>
</feature>
<name>A0A0K1ELR5_CHOCO</name>
<dbReference type="OrthoDB" id="9763453at2"/>
<keyword evidence="2" id="KW-0032">Aminotransferase</keyword>
<dbReference type="Gene3D" id="3.40.640.10">
    <property type="entry name" value="Type I PLP-dependent aspartate aminotransferase-like (Major domain)"/>
    <property type="match status" value="1"/>
</dbReference>
<evidence type="ECO:0000313" key="3">
    <source>
        <dbReference type="Proteomes" id="UP000067626"/>
    </source>
</evidence>
<dbReference type="InterPro" id="IPR004839">
    <property type="entry name" value="Aminotransferase_I/II_large"/>
</dbReference>
<reference evidence="2 3" key="1">
    <citation type="submission" date="2015-07" db="EMBL/GenBank/DDBJ databases">
        <title>Genome analysis of myxobacterium Chondromyces crocatus Cm c5 reveals a high potential for natural compound synthesis and the genetic basis for the loss of fruiting body formation.</title>
        <authorList>
            <person name="Zaburannyi N."/>
            <person name="Bunk B."/>
            <person name="Maier J."/>
            <person name="Overmann J."/>
            <person name="Mueller R."/>
        </authorList>
    </citation>
    <scope>NUCLEOTIDE SEQUENCE [LARGE SCALE GENOMIC DNA]</scope>
    <source>
        <strain evidence="2 3">Cm c5</strain>
    </source>
</reference>
<dbReference type="Pfam" id="PF00155">
    <property type="entry name" value="Aminotran_1_2"/>
    <property type="match status" value="1"/>
</dbReference>
<keyword evidence="3" id="KW-1185">Reference proteome</keyword>
<protein>
    <submittedName>
        <fullName evidence="2">Aminotransferase</fullName>
        <ecNumber evidence="2">2.6.1.-</ecNumber>
    </submittedName>
</protein>
<dbReference type="KEGG" id="ccro:CMC5_060510"/>
<evidence type="ECO:0000259" key="1">
    <source>
        <dbReference type="Pfam" id="PF00155"/>
    </source>
</evidence>
<dbReference type="PANTHER" id="PTHR45744">
    <property type="entry name" value="TYROSINE AMINOTRANSFERASE"/>
    <property type="match status" value="1"/>
</dbReference>
<dbReference type="InterPro" id="IPR015424">
    <property type="entry name" value="PyrdxlP-dep_Trfase"/>
</dbReference>
<proteinExistence type="predicted"/>
<dbReference type="PATRIC" id="fig|52.7.peg.6661"/>
<dbReference type="PANTHER" id="PTHR45744:SF2">
    <property type="entry name" value="TYROSINE AMINOTRANSFERASE"/>
    <property type="match status" value="1"/>
</dbReference>
<dbReference type="GO" id="GO:0030170">
    <property type="term" value="F:pyridoxal phosphate binding"/>
    <property type="evidence" value="ECO:0007669"/>
    <property type="project" value="InterPro"/>
</dbReference>
<dbReference type="Proteomes" id="UP000067626">
    <property type="component" value="Chromosome"/>
</dbReference>
<keyword evidence="2" id="KW-0808">Transferase</keyword>
<sequence length="392" mass="42337">MVHFAARTGWDLTENHLTQVLAEARATGKPLTDLTESNPTRCGLADATPLVALLGDPAGARYEPSALGHPSARAAVAGYYEARGIPIDPARVVLSASTSEAYGWLFKLLAERGDEVLIPAPSYPLFEFLACLEDITLTPYPLVREEGYRVDLDALERAAGPKARAIILVHPNNPTGTFVRREEADALTRFAAERGLALIVDEVFGDYAHGPLPPDRLPSFAGRDGALTFVLSGLSKVVAMPQLKLGWVAVSGPDALAREAMQRLEVIADTYLSVATPVQLALPRILAARGPVQRAILERVRQNLAVLDAALAAAGGATRRLPVDGGWYAVLQVPRWHDEDGWVELLVRDEGLIVHPGYFFDMPRDGFLVVSLLPEATPFADAAHRLAARLSR</sequence>
<dbReference type="Gene3D" id="3.90.1150.10">
    <property type="entry name" value="Aspartate Aminotransferase, domain 1"/>
    <property type="match status" value="1"/>
</dbReference>
<dbReference type="AlphaFoldDB" id="A0A0K1ELR5"/>
<dbReference type="EC" id="2.6.1.-" evidence="2"/>